<dbReference type="InterPro" id="IPR001005">
    <property type="entry name" value="SANT/Myb"/>
</dbReference>
<gene>
    <name evidence="3" type="ORF">CEP54_013181</name>
</gene>
<feature type="compositionally biased region" description="Acidic residues" evidence="1">
    <location>
        <begin position="51"/>
        <end position="65"/>
    </location>
</feature>
<feature type="compositionally biased region" description="Polar residues" evidence="1">
    <location>
        <begin position="381"/>
        <end position="396"/>
    </location>
</feature>
<reference evidence="3 4" key="1">
    <citation type="submission" date="2017-06" db="EMBL/GenBank/DDBJ databases">
        <title>Comparative genomic analysis of Ambrosia Fusariam Clade fungi.</title>
        <authorList>
            <person name="Stajich J.E."/>
            <person name="Carrillo J."/>
            <person name="Kijimoto T."/>
            <person name="Eskalen A."/>
            <person name="O'Donnell K."/>
            <person name="Kasson M."/>
        </authorList>
    </citation>
    <scope>NUCLEOTIDE SEQUENCE [LARGE SCALE GENOMIC DNA]</scope>
    <source>
        <strain evidence="3 4">NRRL62584</strain>
    </source>
</reference>
<dbReference type="OrthoDB" id="5153959at2759"/>
<feature type="region of interest" description="Disordered" evidence="1">
    <location>
        <begin position="1"/>
        <end position="26"/>
    </location>
</feature>
<feature type="domain" description="Myb-like" evidence="2">
    <location>
        <begin position="476"/>
        <end position="518"/>
    </location>
</feature>
<feature type="compositionally biased region" description="Low complexity" evidence="1">
    <location>
        <begin position="349"/>
        <end position="365"/>
    </location>
</feature>
<sequence length="520" mass="55344">MASASFDSEQRKLCQSQTPSASQPDTASLYKQALSTLGESSDTAICIPSDVESDTEDEDEDEDSGELNSSQSYATRASTIDYLDLTGTEYGPIEPEAITGVVTAPTVSLAQAEANPAWRSETPVSHLAGAETSQKSREINRALTGDASASQDINFATPPTSPESQPYLVAADGQELRPVPVSEQSNMMVDAVAEHGACHDAQNHPDSPSTCTHSPRTISAVEVTQALLEASAAPAGSPHDDTISEAHTPSPAMSPAEPHQTQGLGDASCTLSDAASGIAEAGFELPSEAQSKDGDADCEGSGSEDGLSVLESHYRDENPPSLAGSEDSGLEDDDADGVRQGRKRRKVSKSVSCSVHSTAASSRGSRSSRQRRSTTHAAQLLSVTRTSGRNIDSPTPSRAIPAPSEANMCLARFEEWPLGDVLLKRITEGGKATFQLQFDWDSDSCHLHAGRSASNPKKRRRPSKTLRSVAKSSGARWTSEEDETVRKMKQEGNPWAVIQRALPHRSEGTIQVRYSTKLRV</sequence>
<evidence type="ECO:0000259" key="2">
    <source>
        <dbReference type="PROSITE" id="PS50090"/>
    </source>
</evidence>
<keyword evidence="4" id="KW-1185">Reference proteome</keyword>
<feature type="region of interest" description="Disordered" evidence="1">
    <location>
        <begin position="447"/>
        <end position="485"/>
    </location>
</feature>
<dbReference type="EMBL" id="NKCI01000207">
    <property type="protein sequence ID" value="RSL47921.1"/>
    <property type="molecule type" value="Genomic_DNA"/>
</dbReference>
<organism evidence="3 4">
    <name type="scientific">Fusarium duplospermum</name>
    <dbReference type="NCBI Taxonomy" id="1325734"/>
    <lineage>
        <taxon>Eukaryota</taxon>
        <taxon>Fungi</taxon>
        <taxon>Dikarya</taxon>
        <taxon>Ascomycota</taxon>
        <taxon>Pezizomycotina</taxon>
        <taxon>Sordariomycetes</taxon>
        <taxon>Hypocreomycetidae</taxon>
        <taxon>Hypocreales</taxon>
        <taxon>Nectriaceae</taxon>
        <taxon>Fusarium</taxon>
        <taxon>Fusarium solani species complex</taxon>
    </lineage>
</organism>
<evidence type="ECO:0000313" key="4">
    <source>
        <dbReference type="Proteomes" id="UP000288168"/>
    </source>
</evidence>
<dbReference type="Proteomes" id="UP000288168">
    <property type="component" value="Unassembled WGS sequence"/>
</dbReference>
<feature type="region of interest" description="Disordered" evidence="1">
    <location>
        <begin position="314"/>
        <end position="402"/>
    </location>
</feature>
<evidence type="ECO:0000313" key="3">
    <source>
        <dbReference type="EMBL" id="RSL47921.1"/>
    </source>
</evidence>
<proteinExistence type="predicted"/>
<feature type="region of interest" description="Disordered" evidence="1">
    <location>
        <begin position="41"/>
        <end position="78"/>
    </location>
</feature>
<feature type="region of interest" description="Disordered" evidence="1">
    <location>
        <begin position="231"/>
        <end position="269"/>
    </location>
</feature>
<feature type="region of interest" description="Disordered" evidence="1">
    <location>
        <begin position="287"/>
        <end position="306"/>
    </location>
</feature>
<accession>A0A428P4G9</accession>
<dbReference type="Gene3D" id="1.10.10.60">
    <property type="entry name" value="Homeodomain-like"/>
    <property type="match status" value="1"/>
</dbReference>
<comment type="caution">
    <text evidence="3">The sequence shown here is derived from an EMBL/GenBank/DDBJ whole genome shotgun (WGS) entry which is preliminary data.</text>
</comment>
<dbReference type="PROSITE" id="PS50090">
    <property type="entry name" value="MYB_LIKE"/>
    <property type="match status" value="1"/>
</dbReference>
<dbReference type="AlphaFoldDB" id="A0A428P4G9"/>
<feature type="compositionally biased region" description="Polar residues" evidence="1">
    <location>
        <begin position="13"/>
        <end position="26"/>
    </location>
</feature>
<feature type="compositionally biased region" description="Polar residues" evidence="1">
    <location>
        <begin position="259"/>
        <end position="269"/>
    </location>
</feature>
<dbReference type="InterPro" id="IPR009057">
    <property type="entry name" value="Homeodomain-like_sf"/>
</dbReference>
<dbReference type="CDD" id="cd00167">
    <property type="entry name" value="SANT"/>
    <property type="match status" value="1"/>
</dbReference>
<dbReference type="SUPFAM" id="SSF46689">
    <property type="entry name" value="Homeodomain-like"/>
    <property type="match status" value="1"/>
</dbReference>
<protein>
    <recommendedName>
        <fullName evidence="2">Myb-like domain-containing protein</fullName>
    </recommendedName>
</protein>
<feature type="region of interest" description="Disordered" evidence="1">
    <location>
        <begin position="112"/>
        <end position="166"/>
    </location>
</feature>
<feature type="compositionally biased region" description="Polar residues" evidence="1">
    <location>
        <begin position="147"/>
        <end position="164"/>
    </location>
</feature>
<evidence type="ECO:0000256" key="1">
    <source>
        <dbReference type="SAM" id="MobiDB-lite"/>
    </source>
</evidence>
<name>A0A428P4G9_9HYPO</name>